<dbReference type="GO" id="GO:0032467">
    <property type="term" value="P:positive regulation of cytokinesis"/>
    <property type="evidence" value="ECO:0007669"/>
    <property type="project" value="Ensembl"/>
</dbReference>
<dbReference type="GO" id="GO:0000776">
    <property type="term" value="C:kinetochore"/>
    <property type="evidence" value="ECO:0000318"/>
    <property type="project" value="GO_Central"/>
</dbReference>
<dbReference type="InParanoid" id="A0A5G2QDV6"/>
<dbReference type="GO" id="GO:1905116">
    <property type="term" value="P:positive regulation of lateral attachment of mitotic spindle microtubules to kinetochore"/>
    <property type="evidence" value="ECO:0007669"/>
    <property type="project" value="Ensembl"/>
</dbReference>
<dbReference type="GO" id="GO:0005634">
    <property type="term" value="C:nucleus"/>
    <property type="evidence" value="ECO:0000318"/>
    <property type="project" value="GO_Central"/>
</dbReference>
<dbReference type="Reactome" id="R-SSC-2500257">
    <property type="pathway name" value="Resolution of Sister Chromatid Cohesion"/>
</dbReference>
<feature type="active site" description="Proton acceptor" evidence="14">
    <location>
        <position position="299"/>
    </location>
</feature>
<dbReference type="GO" id="GO:0043687">
    <property type="term" value="P:post-translational protein modification"/>
    <property type="evidence" value="ECO:0007669"/>
    <property type="project" value="Ensembl"/>
</dbReference>
<dbReference type="InterPro" id="IPR030616">
    <property type="entry name" value="Aur-like"/>
</dbReference>
<evidence type="ECO:0000256" key="4">
    <source>
        <dbReference type="ARBA" id="ARBA00022527"/>
    </source>
</evidence>
<dbReference type="PROSITE" id="PS00108">
    <property type="entry name" value="PROTEIN_KINASE_ST"/>
    <property type="match status" value="1"/>
</dbReference>
<keyword evidence="3" id="KW-0963">Cytoplasm</keyword>
<evidence type="ECO:0000256" key="16">
    <source>
        <dbReference type="PIRSR" id="PIRSR630616-3"/>
    </source>
</evidence>
<dbReference type="InterPro" id="IPR008271">
    <property type="entry name" value="Ser/Thr_kinase_AS"/>
</dbReference>
<dbReference type="GO" id="GO:0032133">
    <property type="term" value="C:chromosome passenger complex"/>
    <property type="evidence" value="ECO:0000318"/>
    <property type="project" value="GO_Central"/>
</dbReference>
<dbReference type="GO" id="GO:0007052">
    <property type="term" value="P:mitotic spindle organization"/>
    <property type="evidence" value="ECO:0000318"/>
    <property type="project" value="GO_Central"/>
</dbReference>
<dbReference type="GO" id="GO:0010369">
    <property type="term" value="C:chromocenter"/>
    <property type="evidence" value="ECO:0007669"/>
    <property type="project" value="Ensembl"/>
</dbReference>
<evidence type="ECO:0000256" key="3">
    <source>
        <dbReference type="ARBA" id="ARBA00022490"/>
    </source>
</evidence>
<reference evidence="21" key="1">
    <citation type="submission" date="2009-11" db="EMBL/GenBank/DDBJ databases">
        <authorList>
            <consortium name="Porcine genome sequencing project"/>
        </authorList>
    </citation>
    <scope>NUCLEOTIDE SEQUENCE [LARGE SCALE GENOMIC DNA]</scope>
    <source>
        <strain evidence="21">Duroc</strain>
    </source>
</reference>
<evidence type="ECO:0000256" key="6">
    <source>
        <dbReference type="ARBA" id="ARBA00022679"/>
    </source>
</evidence>
<dbReference type="GO" id="GO:0000122">
    <property type="term" value="P:negative regulation of transcription by RNA polymerase II"/>
    <property type="evidence" value="ECO:0007669"/>
    <property type="project" value="Ensembl"/>
</dbReference>
<dbReference type="RefSeq" id="XP_020921848.1">
    <property type="nucleotide sequence ID" value="XM_021066189.1"/>
</dbReference>
<dbReference type="GO" id="GO:0140896">
    <property type="term" value="P:cGAS/STING signaling pathway"/>
    <property type="evidence" value="ECO:0007669"/>
    <property type="project" value="Ensembl"/>
</dbReference>
<dbReference type="GO" id="GO:0034644">
    <property type="term" value="P:cellular response to UV"/>
    <property type="evidence" value="ECO:0007669"/>
    <property type="project" value="Ensembl"/>
</dbReference>
<evidence type="ECO:0000313" key="20">
    <source>
        <dbReference type="Ensembl" id="ENSSSCP00000061822.1"/>
    </source>
</evidence>
<dbReference type="EC" id="2.7.11.1" evidence="2"/>
<comment type="catalytic activity">
    <reaction evidence="13">
        <text>L-seryl-[protein] + ATP = O-phospho-L-seryl-[protein] + ADP + H(+)</text>
        <dbReference type="Rhea" id="RHEA:17989"/>
        <dbReference type="Rhea" id="RHEA-COMP:9863"/>
        <dbReference type="Rhea" id="RHEA-COMP:11604"/>
        <dbReference type="ChEBI" id="CHEBI:15378"/>
        <dbReference type="ChEBI" id="CHEBI:29999"/>
        <dbReference type="ChEBI" id="CHEBI:30616"/>
        <dbReference type="ChEBI" id="CHEBI:83421"/>
        <dbReference type="ChEBI" id="CHEBI:456216"/>
        <dbReference type="EC" id="2.7.11.1"/>
    </reaction>
</comment>
<dbReference type="RefSeq" id="XP_020921854.1">
    <property type="nucleotide sequence ID" value="XM_021066195.1"/>
</dbReference>
<dbReference type="Reactome" id="R-SSC-4615885">
    <property type="pathway name" value="SUMOylation of DNA replication proteins"/>
</dbReference>
<dbReference type="GO" id="GO:0032465">
    <property type="term" value="P:regulation of cytokinesis"/>
    <property type="evidence" value="ECO:0000318"/>
    <property type="project" value="GO_Central"/>
</dbReference>
<dbReference type="GO" id="GO:0044022">
    <property type="term" value="F:histone H3S28 kinase activity"/>
    <property type="evidence" value="ECO:0007669"/>
    <property type="project" value="Ensembl"/>
</dbReference>
<proteinExistence type="inferred from homology"/>
<evidence type="ECO:0000256" key="15">
    <source>
        <dbReference type="PIRSR" id="PIRSR630616-2"/>
    </source>
</evidence>
<dbReference type="PROSITE" id="PS00107">
    <property type="entry name" value="PROTEIN_KINASE_ATP"/>
    <property type="match status" value="1"/>
</dbReference>
<dbReference type="Reactome" id="R-SSC-174178">
    <property type="pathway name" value="APC/C:Cdh1 mediated degradation of Cdc20 and other APC/C:Cdh1 targeted proteins in late mitosis/early G1"/>
</dbReference>
<dbReference type="Ensembl" id="ENSSSCT00000090078.2">
    <property type="protein sequence ID" value="ENSSSCP00000061822.1"/>
    <property type="gene ID" value="ENSSSCG00000028924.4"/>
</dbReference>
<keyword evidence="8" id="KW-0498">Mitosis</keyword>
<name>A0A5G2QDV6_PIG</name>
<dbReference type="Gene3D" id="3.30.200.20">
    <property type="entry name" value="Phosphorylase Kinase, domain 1"/>
    <property type="match status" value="1"/>
</dbReference>
<dbReference type="FunFam" id="3.30.200.20:FF:000042">
    <property type="entry name" value="Aurora kinase A"/>
    <property type="match status" value="1"/>
</dbReference>
<dbReference type="GO" id="GO:0097431">
    <property type="term" value="C:mitotic spindle pole"/>
    <property type="evidence" value="ECO:0007669"/>
    <property type="project" value="Ensembl"/>
</dbReference>
<protein>
    <recommendedName>
        <fullName evidence="2">non-specific serine/threonine protein kinase</fullName>
        <ecNumber evidence="2">2.7.11.1</ecNumber>
    </recommendedName>
</protein>
<dbReference type="Reactome" id="R-SSC-9648025">
    <property type="pathway name" value="EML4 and NUDC in mitotic spindle formation"/>
</dbReference>
<keyword evidence="8" id="KW-0131">Cell cycle</keyword>
<dbReference type="GO" id="GO:0160049">
    <property type="term" value="P:negative regulation of cGAS/STING signaling pathway"/>
    <property type="evidence" value="ECO:0007669"/>
    <property type="project" value="Ensembl"/>
</dbReference>
<dbReference type="SUPFAM" id="SSF56112">
    <property type="entry name" value="Protein kinase-like (PK-like)"/>
    <property type="match status" value="1"/>
</dbReference>
<evidence type="ECO:0000256" key="9">
    <source>
        <dbReference type="ARBA" id="ARBA00022777"/>
    </source>
</evidence>
<dbReference type="GO" id="GO:0044839">
    <property type="term" value="P:cell cycle G2/M phase transition"/>
    <property type="evidence" value="ECO:0007669"/>
    <property type="project" value="Ensembl"/>
</dbReference>
<evidence type="ECO:0000256" key="17">
    <source>
        <dbReference type="PROSITE-ProRule" id="PRU10141"/>
    </source>
</evidence>
<accession>A0A5G2QDV6</accession>
<evidence type="ECO:0000256" key="1">
    <source>
        <dbReference type="ARBA" id="ARBA00004186"/>
    </source>
</evidence>
<evidence type="ECO:0000313" key="21">
    <source>
        <dbReference type="Proteomes" id="UP000008227"/>
    </source>
</evidence>
<evidence type="ECO:0000256" key="2">
    <source>
        <dbReference type="ARBA" id="ARBA00012513"/>
    </source>
</evidence>
<dbReference type="FunFam" id="1.10.510.10:FF:000235">
    <property type="entry name" value="Serine/threonine-protein kinase ark1"/>
    <property type="match status" value="1"/>
</dbReference>
<dbReference type="AlphaFoldDB" id="A0A5G2QDV6"/>
<evidence type="ECO:0000256" key="8">
    <source>
        <dbReference type="ARBA" id="ARBA00022776"/>
    </source>
</evidence>
<reference evidence="20" key="3">
    <citation type="submission" date="2025-08" db="UniProtKB">
        <authorList>
            <consortium name="Ensembl"/>
        </authorList>
    </citation>
    <scope>IDENTIFICATION</scope>
</reference>
<dbReference type="GO" id="GO:0140273">
    <property type="term" value="P:repair of mitotic kinetochore microtubule attachment defect"/>
    <property type="evidence" value="ECO:0007669"/>
    <property type="project" value="Ensembl"/>
</dbReference>
<dbReference type="GO" id="GO:0005524">
    <property type="term" value="F:ATP binding"/>
    <property type="evidence" value="ECO:0007669"/>
    <property type="project" value="UniProtKB-UniRule"/>
</dbReference>
<dbReference type="GO" id="GO:1990023">
    <property type="term" value="C:mitotic spindle midzone"/>
    <property type="evidence" value="ECO:0007669"/>
    <property type="project" value="Ensembl"/>
</dbReference>
<evidence type="ECO:0000256" key="11">
    <source>
        <dbReference type="ARBA" id="ARBA00022843"/>
    </source>
</evidence>
<dbReference type="Reactome" id="R-SSC-5663220">
    <property type="pathway name" value="RHO GTPases Activate Formins"/>
</dbReference>
<dbReference type="Bgee" id="ENSSSCG00000028924">
    <property type="expression patterns" value="Expressed in hindlimb bud and 37 other cell types or tissues"/>
</dbReference>
<dbReference type="GO" id="GO:0051233">
    <property type="term" value="C:spindle midzone"/>
    <property type="evidence" value="ECO:0000318"/>
    <property type="project" value="GO_Central"/>
</dbReference>
<dbReference type="GeneID" id="396955"/>
<dbReference type="GO" id="GO:0005876">
    <property type="term" value="C:spindle microtubule"/>
    <property type="evidence" value="ECO:0000318"/>
    <property type="project" value="GO_Central"/>
</dbReference>
<dbReference type="RefSeq" id="XP_020921847.1">
    <property type="nucleotide sequence ID" value="XM_021066188.1"/>
</dbReference>
<dbReference type="InterPro" id="IPR017441">
    <property type="entry name" value="Protein_kinase_ATP_BS"/>
</dbReference>
<keyword evidence="5" id="KW-0132">Cell division</keyword>
<dbReference type="SMR" id="A0A5G2QDV6"/>
<dbReference type="PANTHER" id="PTHR24350">
    <property type="entry name" value="SERINE/THREONINE-PROTEIN KINASE IAL-RELATED"/>
    <property type="match status" value="1"/>
</dbReference>
<feature type="cross-link" description="Glycyl lysine isopeptide (Lys-Gly) (interchain with G-Cter in SUMO2)" evidence="16">
    <location>
        <position position="301"/>
    </location>
</feature>
<keyword evidence="4 18" id="KW-0723">Serine/threonine-protein kinase</keyword>
<keyword evidence="10 15" id="KW-0067">ATP-binding</keyword>
<evidence type="ECO:0000256" key="10">
    <source>
        <dbReference type="ARBA" id="ARBA00022840"/>
    </source>
</evidence>
<dbReference type="OrthoDB" id="377346at2759"/>
<comment type="similarity">
    <text evidence="18">Belongs to the protein kinase superfamily.</text>
</comment>
<dbReference type="VGNC" id="VGNC:85698">
    <property type="gene designation" value="AURKB"/>
</dbReference>
<dbReference type="GO" id="GO:1990758">
    <property type="term" value="P:mitotic sister chromatid biorientation"/>
    <property type="evidence" value="ECO:0007669"/>
    <property type="project" value="Ensembl"/>
</dbReference>
<dbReference type="Gene3D" id="1.10.510.10">
    <property type="entry name" value="Transferase(Phosphotransferase) domain 1"/>
    <property type="match status" value="1"/>
</dbReference>
<dbReference type="ExpressionAtlas" id="A0A5G2QDV6">
    <property type="expression patterns" value="baseline and differential"/>
</dbReference>
<dbReference type="GO" id="GO:0045824">
    <property type="term" value="P:negative regulation of innate immune response"/>
    <property type="evidence" value="ECO:0007669"/>
    <property type="project" value="Ensembl"/>
</dbReference>
<reference evidence="20" key="4">
    <citation type="submission" date="2025-09" db="UniProtKB">
        <authorList>
            <consortium name="Ensembl"/>
        </authorList>
    </citation>
    <scope>IDENTIFICATION</scope>
</reference>
<dbReference type="Proteomes" id="UP000008227">
    <property type="component" value="Chromosome 12"/>
</dbReference>
<evidence type="ECO:0000259" key="19">
    <source>
        <dbReference type="PROSITE" id="PS50011"/>
    </source>
</evidence>
<organism evidence="20 21">
    <name type="scientific">Sus scrofa</name>
    <name type="common">Pig</name>
    <dbReference type="NCBI Taxonomy" id="9823"/>
    <lineage>
        <taxon>Eukaryota</taxon>
        <taxon>Metazoa</taxon>
        <taxon>Chordata</taxon>
        <taxon>Craniata</taxon>
        <taxon>Vertebrata</taxon>
        <taxon>Euteleostomi</taxon>
        <taxon>Mammalia</taxon>
        <taxon>Eutheria</taxon>
        <taxon>Laurasiatheria</taxon>
        <taxon>Artiodactyla</taxon>
        <taxon>Suina</taxon>
        <taxon>Suidae</taxon>
        <taxon>Sus</taxon>
    </lineage>
</organism>
<dbReference type="Reactome" id="R-SSC-68877">
    <property type="pathway name" value="Mitotic Prometaphase"/>
</dbReference>
<feature type="domain" description="Protein kinase" evidence="19">
    <location>
        <begin position="176"/>
        <end position="426"/>
    </location>
</feature>
<gene>
    <name evidence="20 22" type="primary">AURKB</name>
</gene>
<dbReference type="GO" id="GO:0031117">
    <property type="term" value="P:positive regulation of microtubule depolymerization"/>
    <property type="evidence" value="ECO:0007669"/>
    <property type="project" value="Ensembl"/>
</dbReference>
<comment type="catalytic activity">
    <reaction evidence="12">
        <text>L-threonyl-[protein] + ATP = O-phospho-L-threonyl-[protein] + ADP + H(+)</text>
        <dbReference type="Rhea" id="RHEA:46608"/>
        <dbReference type="Rhea" id="RHEA-COMP:11060"/>
        <dbReference type="Rhea" id="RHEA-COMP:11605"/>
        <dbReference type="ChEBI" id="CHEBI:15378"/>
        <dbReference type="ChEBI" id="CHEBI:30013"/>
        <dbReference type="ChEBI" id="CHEBI:30616"/>
        <dbReference type="ChEBI" id="CHEBI:61977"/>
        <dbReference type="ChEBI" id="CHEBI:456216"/>
        <dbReference type="EC" id="2.7.11.1"/>
    </reaction>
</comment>
<dbReference type="GO" id="GO:0002903">
    <property type="term" value="P:negative regulation of B cell apoptotic process"/>
    <property type="evidence" value="ECO:0007669"/>
    <property type="project" value="Ensembl"/>
</dbReference>
<dbReference type="RefSeq" id="XP_020921849.1">
    <property type="nucleotide sequence ID" value="XM_021066190.1"/>
</dbReference>
<dbReference type="Pfam" id="PF00069">
    <property type="entry name" value="Pkinase"/>
    <property type="match status" value="1"/>
</dbReference>
<keyword evidence="6" id="KW-0808">Transferase</keyword>
<dbReference type="Reactome" id="R-SSC-6804756">
    <property type="pathway name" value="Regulation of TP53 Activity through Phosphorylation"/>
</dbReference>
<dbReference type="GO" id="GO:0019900">
    <property type="term" value="F:kinase binding"/>
    <property type="evidence" value="ECO:0007669"/>
    <property type="project" value="Ensembl"/>
</dbReference>
<keyword evidence="11" id="KW-0832">Ubl conjugation</keyword>
<evidence type="ECO:0000256" key="7">
    <source>
        <dbReference type="ARBA" id="ARBA00022741"/>
    </source>
</evidence>
<sequence length="443" mass="49750">MPTQVGICACLPLFHCSPGCLLPERSVCHVCQDGGRPSASLRCRRTAEDLAMGKPWSSGNLTGKACETGWLWTCTLPGVHPNQGNFKERENVPSPFPSKDGPEGEHLPLALRSADGSVWLNILPQRVLRKEAVTPSALVLMSRSNTQPTAAPGQKVVENSSGTPNFSTRSFTIDDFEIGRPLGKGKFGNVYLAREKKSHFIVALKVLFKSQIEKEGVEHQLRREIEIQAHLQHPNILRLYNYFYDRRRIYLILEYAPRGELYKELQKCRTFDEQRTATIMEELADALIYCHGKKVIHRDIKPENLLLGLQGELKIADFGWSVHAPSLRRKTMCGTLDYLPPEMIEGRTHNEKVDLWCIGVLCYELLVGNPPFESASHNETYRRIVKVDLKFPPSVPAGAQDLISKLLKHNPSDRLPLAQVSAHPWVRAHSRRVLPPSAPQSVP</sequence>
<dbReference type="CDD" id="cd14117">
    <property type="entry name" value="STKc_Aurora-B_like"/>
    <property type="match status" value="1"/>
</dbReference>
<dbReference type="SMART" id="SM00220">
    <property type="entry name" value="S_TKc"/>
    <property type="match status" value="1"/>
</dbReference>
<dbReference type="GeneTree" id="ENSGT00940000158980"/>
<dbReference type="GO" id="GO:0062033">
    <property type="term" value="P:positive regulation of mitotic sister chromatid segregation"/>
    <property type="evidence" value="ECO:0007669"/>
    <property type="project" value="Ensembl"/>
</dbReference>
<dbReference type="InterPro" id="IPR000719">
    <property type="entry name" value="Prot_kinase_dom"/>
</dbReference>
<keyword evidence="21" id="KW-1185">Reference proteome</keyword>
<evidence type="ECO:0000256" key="13">
    <source>
        <dbReference type="ARBA" id="ARBA00048679"/>
    </source>
</evidence>
<dbReference type="GO" id="GO:0030496">
    <property type="term" value="C:midbody"/>
    <property type="evidence" value="ECO:0000318"/>
    <property type="project" value="GO_Central"/>
</dbReference>
<dbReference type="InterPro" id="IPR011009">
    <property type="entry name" value="Kinase-like_dom_sf"/>
</dbReference>
<dbReference type="GO" id="GO:0005813">
    <property type="term" value="C:centrosome"/>
    <property type="evidence" value="ECO:0000318"/>
    <property type="project" value="GO_Central"/>
</dbReference>
<dbReference type="Reactome" id="R-SSC-2467813">
    <property type="pathway name" value="Separation of Sister Chromatids"/>
</dbReference>
<dbReference type="GO" id="GO:0005654">
    <property type="term" value="C:nucleoplasm"/>
    <property type="evidence" value="ECO:0007669"/>
    <property type="project" value="Ensembl"/>
</dbReference>
<dbReference type="RefSeq" id="XP_020921851.1">
    <property type="nucleotide sequence ID" value="XM_021066192.1"/>
</dbReference>
<comment type="subcellular location">
    <subcellularLocation>
        <location evidence="1">Cytoplasm</location>
        <location evidence="1">Cytoskeleton</location>
        <location evidence="1">Spindle</location>
    </subcellularLocation>
</comment>
<dbReference type="GO" id="GO:0036089">
    <property type="term" value="P:cleavage furrow formation"/>
    <property type="evidence" value="ECO:0007669"/>
    <property type="project" value="Ensembl"/>
</dbReference>
<dbReference type="FunCoup" id="A0A5G2QDV6">
    <property type="interactions" value="574"/>
</dbReference>
<feature type="binding site" evidence="15">
    <location>
        <position position="186"/>
    </location>
    <ligand>
        <name>ATP</name>
        <dbReference type="ChEBI" id="CHEBI:30616"/>
    </ligand>
</feature>
<dbReference type="CTD" id="9212"/>
<evidence type="ECO:0000313" key="22">
    <source>
        <dbReference type="VGNC" id="VGNC:85698"/>
    </source>
</evidence>
<dbReference type="GO" id="GO:0032206">
    <property type="term" value="P:positive regulation of telomere maintenance"/>
    <property type="evidence" value="ECO:0007669"/>
    <property type="project" value="Ensembl"/>
</dbReference>
<dbReference type="GO" id="GO:0051256">
    <property type="term" value="P:mitotic spindle midzone assembly"/>
    <property type="evidence" value="ECO:0007669"/>
    <property type="project" value="Ensembl"/>
</dbReference>
<evidence type="ECO:0000256" key="18">
    <source>
        <dbReference type="RuleBase" id="RU000304"/>
    </source>
</evidence>
<dbReference type="RefSeq" id="XP_020921850.1">
    <property type="nucleotide sequence ID" value="XM_021066191.1"/>
</dbReference>
<feature type="binding site" evidence="15 17">
    <location>
        <position position="205"/>
    </location>
    <ligand>
        <name>ATP</name>
        <dbReference type="ChEBI" id="CHEBI:30616"/>
    </ligand>
</feature>
<evidence type="ECO:0000256" key="5">
    <source>
        <dbReference type="ARBA" id="ARBA00022618"/>
    </source>
</evidence>
<evidence type="ECO:0000256" key="14">
    <source>
        <dbReference type="PIRSR" id="PIRSR630616-1"/>
    </source>
</evidence>
<dbReference type="GO" id="GO:0034501">
    <property type="term" value="P:protein localization to kinetochore"/>
    <property type="evidence" value="ECO:0007669"/>
    <property type="project" value="Ensembl"/>
</dbReference>
<keyword evidence="9" id="KW-0418">Kinase</keyword>
<dbReference type="PROSITE" id="PS50011">
    <property type="entry name" value="PROTEIN_KINASE_DOM"/>
    <property type="match status" value="1"/>
</dbReference>
<dbReference type="GO" id="GO:0000922">
    <property type="term" value="C:spindle pole"/>
    <property type="evidence" value="ECO:0000318"/>
    <property type="project" value="GO_Central"/>
</dbReference>
<feature type="binding site" evidence="15">
    <location>
        <begin position="254"/>
        <end position="256"/>
    </location>
    <ligand>
        <name>ATP</name>
        <dbReference type="ChEBI" id="CHEBI:30616"/>
    </ligand>
</feature>
<evidence type="ECO:0000256" key="12">
    <source>
        <dbReference type="ARBA" id="ARBA00047899"/>
    </source>
</evidence>
<dbReference type="RefSeq" id="XP_020921852.1">
    <property type="nucleotide sequence ID" value="XM_021066193.1"/>
</dbReference>
<feature type="binding site" evidence="15">
    <location>
        <begin position="303"/>
        <end position="304"/>
    </location>
    <ligand>
        <name>ATP</name>
        <dbReference type="ChEBI" id="CHEBI:30616"/>
    </ligand>
</feature>
<reference evidence="20" key="2">
    <citation type="journal article" date="2020" name="Gigascience">
        <title>An improved pig reference genome sequence to enable pig genetics and genomics research.</title>
        <authorList>
            <person name="Warr A."/>
            <person name="Affara N."/>
            <person name="Aken B."/>
            <person name="Beiki H."/>
            <person name="Bickhart D.M."/>
            <person name="Billis K."/>
            <person name="Chow W."/>
            <person name="Eory L."/>
            <person name="Finlayson H.A."/>
            <person name="Flicek P."/>
            <person name="Giron C.G."/>
            <person name="Griffin D.K."/>
            <person name="Hall R."/>
            <person name="Hannum G."/>
            <person name="Hourlier T."/>
            <person name="Howe K."/>
            <person name="Hume D.A."/>
            <person name="Izuogu O."/>
            <person name="Kim K."/>
            <person name="Koren S."/>
            <person name="Liu H."/>
            <person name="Manchanda N."/>
            <person name="Martin F.J."/>
            <person name="Nonneman D.J."/>
            <person name="O'Connor R.E."/>
            <person name="Phillippy A.M."/>
            <person name="Rohrer G.A."/>
            <person name="Rosen B.D."/>
            <person name="Rund L.A."/>
            <person name="Sargent C.A."/>
            <person name="Schook L.B."/>
            <person name="Schroeder S.G."/>
            <person name="Schwartz A.S."/>
            <person name="Skinner B.M."/>
            <person name="Talbot R."/>
            <person name="Tseng E."/>
            <person name="Tuggle C.K."/>
            <person name="Watson M."/>
            <person name="Smith T.P.L."/>
            <person name="Archibald A.L."/>
        </authorList>
    </citation>
    <scope>NUCLEOTIDE SEQUENCE [LARGE SCALE GENOMIC DNA]</scope>
    <source>
        <strain evidence="20">Duroc</strain>
    </source>
</reference>
<feature type="binding site" evidence="15">
    <location>
        <position position="317"/>
    </location>
    <ligand>
        <name>ATP</name>
        <dbReference type="ChEBI" id="CHEBI:30616"/>
    </ligand>
</feature>
<keyword evidence="7 15" id="KW-0547">Nucleotide-binding</keyword>
<dbReference type="Reactome" id="R-SSC-141444">
    <property type="pathway name" value="Amplification of signal from unattached kinetochores via a MAD2 inhibitory signal"/>
</dbReference>